<dbReference type="EMBL" id="JBHSEU010000021">
    <property type="protein sequence ID" value="MFC4540322.1"/>
    <property type="molecule type" value="Genomic_DNA"/>
</dbReference>
<dbReference type="PANTHER" id="PTHR42933">
    <property type="entry name" value="SLR6095 PROTEIN"/>
    <property type="match status" value="1"/>
</dbReference>
<evidence type="ECO:0000256" key="5">
    <source>
        <dbReference type="ARBA" id="ARBA00022691"/>
    </source>
</evidence>
<keyword evidence="3 9" id="KW-0489">Methyltransferase</keyword>
<dbReference type="GO" id="GO:0008168">
    <property type="term" value="F:methyltransferase activity"/>
    <property type="evidence" value="ECO:0007669"/>
    <property type="project" value="UniProtKB-KW"/>
</dbReference>
<keyword evidence="10" id="KW-1185">Reference proteome</keyword>
<dbReference type="GO" id="GO:0032259">
    <property type="term" value="P:methylation"/>
    <property type="evidence" value="ECO:0007669"/>
    <property type="project" value="UniProtKB-KW"/>
</dbReference>
<dbReference type="RefSeq" id="WP_378110777.1">
    <property type="nucleotide sequence ID" value="NZ_JBHSEU010000021.1"/>
</dbReference>
<evidence type="ECO:0000256" key="7">
    <source>
        <dbReference type="ARBA" id="ARBA00047942"/>
    </source>
</evidence>
<dbReference type="Proteomes" id="UP001596030">
    <property type="component" value="Unassembled WGS sequence"/>
</dbReference>
<accession>A0ABV9D5M9</accession>
<keyword evidence="4 9" id="KW-0808">Transferase</keyword>
<dbReference type="EC" id="2.1.1.72" evidence="2"/>
<feature type="domain" description="DNA methylase adenine-specific" evidence="8">
    <location>
        <begin position="23"/>
        <end position="134"/>
    </location>
</feature>
<dbReference type="Gene3D" id="3.40.50.150">
    <property type="entry name" value="Vaccinia Virus protein VP39"/>
    <property type="match status" value="1"/>
</dbReference>
<comment type="catalytic activity">
    <reaction evidence="7">
        <text>a 2'-deoxyadenosine in DNA + S-adenosyl-L-methionine = an N(6)-methyl-2'-deoxyadenosine in DNA + S-adenosyl-L-homocysteine + H(+)</text>
        <dbReference type="Rhea" id="RHEA:15197"/>
        <dbReference type="Rhea" id="RHEA-COMP:12418"/>
        <dbReference type="Rhea" id="RHEA-COMP:12419"/>
        <dbReference type="ChEBI" id="CHEBI:15378"/>
        <dbReference type="ChEBI" id="CHEBI:57856"/>
        <dbReference type="ChEBI" id="CHEBI:59789"/>
        <dbReference type="ChEBI" id="CHEBI:90615"/>
        <dbReference type="ChEBI" id="CHEBI:90616"/>
        <dbReference type="EC" id="2.1.1.72"/>
    </reaction>
</comment>
<sequence>MDSTRKLTIKHLVSKMRPRQEGGSRIGIILNGSPLFTGGAGSGESEIRRYLLQHDLVEAIVGLPTDLFYNTGIATYVWILSNNKPAERRGQVQLIDATGRASKMRKSLGSKRQFVADRDIEEIVRLYGAFKENEESKLFPVEAFGYRRITVERPLRLNFQASPERLARLDEEKSIQKLEGDEREALKAACAILDSEQRWTNRDAFIKALNAALKEAGLKVGAPVHKAILNALSERDPEADICLDKKGNPEPDTGLRDNENVPLDESVFDYFEREVKPHVPDAWIDEEKHDPLDGRIGIVGFEIPFNRHFYQFTPPRPLEEIDADLKTCTDRIKQMIEELSV</sequence>
<organism evidence="9 10">
    <name type="scientific">Chromohalobacter sarecensis</name>
    <dbReference type="NCBI Taxonomy" id="245294"/>
    <lineage>
        <taxon>Bacteria</taxon>
        <taxon>Pseudomonadati</taxon>
        <taxon>Pseudomonadota</taxon>
        <taxon>Gammaproteobacteria</taxon>
        <taxon>Oceanospirillales</taxon>
        <taxon>Halomonadaceae</taxon>
        <taxon>Chromohalobacter</taxon>
    </lineage>
</organism>
<evidence type="ECO:0000313" key="10">
    <source>
        <dbReference type="Proteomes" id="UP001596030"/>
    </source>
</evidence>
<dbReference type="InterPro" id="IPR051537">
    <property type="entry name" value="DNA_Adenine_Mtase"/>
</dbReference>
<reference evidence="10" key="1">
    <citation type="journal article" date="2019" name="Int. J. Syst. Evol. Microbiol.">
        <title>The Global Catalogue of Microorganisms (GCM) 10K type strain sequencing project: providing services to taxonomists for standard genome sequencing and annotation.</title>
        <authorList>
            <consortium name="The Broad Institute Genomics Platform"/>
            <consortium name="The Broad Institute Genome Sequencing Center for Infectious Disease"/>
            <person name="Wu L."/>
            <person name="Ma J."/>
        </authorList>
    </citation>
    <scope>NUCLEOTIDE SEQUENCE [LARGE SCALE GENOMIC DNA]</scope>
    <source>
        <strain evidence="10">CGMCC 1.12121</strain>
    </source>
</reference>
<name>A0ABV9D5M9_9GAMM</name>
<dbReference type="InterPro" id="IPR003356">
    <property type="entry name" value="DNA_methylase_A-5"/>
</dbReference>
<dbReference type="SUPFAM" id="SSF53335">
    <property type="entry name" value="S-adenosyl-L-methionine-dependent methyltransferases"/>
    <property type="match status" value="1"/>
</dbReference>
<keyword evidence="5" id="KW-0949">S-adenosyl-L-methionine</keyword>
<gene>
    <name evidence="9" type="ORF">ACFO0U_16260</name>
</gene>
<evidence type="ECO:0000256" key="4">
    <source>
        <dbReference type="ARBA" id="ARBA00022679"/>
    </source>
</evidence>
<proteinExistence type="inferred from homology"/>
<evidence type="ECO:0000256" key="1">
    <source>
        <dbReference type="ARBA" id="ARBA00006594"/>
    </source>
</evidence>
<evidence type="ECO:0000313" key="9">
    <source>
        <dbReference type="EMBL" id="MFC4540322.1"/>
    </source>
</evidence>
<evidence type="ECO:0000256" key="3">
    <source>
        <dbReference type="ARBA" id="ARBA00022603"/>
    </source>
</evidence>
<evidence type="ECO:0000256" key="2">
    <source>
        <dbReference type="ARBA" id="ARBA00011900"/>
    </source>
</evidence>
<evidence type="ECO:0000259" key="8">
    <source>
        <dbReference type="Pfam" id="PF02384"/>
    </source>
</evidence>
<keyword evidence="6" id="KW-0680">Restriction system</keyword>
<protein>
    <recommendedName>
        <fullName evidence="2">site-specific DNA-methyltransferase (adenine-specific)</fullName>
        <ecNumber evidence="2">2.1.1.72</ecNumber>
    </recommendedName>
</protein>
<comment type="similarity">
    <text evidence="1">Belongs to the N(4)/N(6)-methyltransferase family.</text>
</comment>
<comment type="caution">
    <text evidence="9">The sequence shown here is derived from an EMBL/GenBank/DDBJ whole genome shotgun (WGS) entry which is preliminary data.</text>
</comment>
<evidence type="ECO:0000256" key="6">
    <source>
        <dbReference type="ARBA" id="ARBA00022747"/>
    </source>
</evidence>
<dbReference type="PANTHER" id="PTHR42933:SF3">
    <property type="entry name" value="TYPE I RESTRICTION ENZYME MJAVIII METHYLASE SUBUNIT"/>
    <property type="match status" value="1"/>
</dbReference>
<dbReference type="InterPro" id="IPR029063">
    <property type="entry name" value="SAM-dependent_MTases_sf"/>
</dbReference>
<dbReference type="Pfam" id="PF02384">
    <property type="entry name" value="N6_Mtase"/>
    <property type="match status" value="1"/>
</dbReference>